<dbReference type="GeneID" id="89684156"/>
<accession>A0ABS7FF57</accession>
<dbReference type="EMBL" id="JAHDTB010000009">
    <property type="protein sequence ID" value="MBW8288421.1"/>
    <property type="molecule type" value="Genomic_DNA"/>
</dbReference>
<comment type="caution">
    <text evidence="1">The sequence shown here is derived from an EMBL/GenBank/DDBJ whole genome shotgun (WGS) entry which is preliminary data.</text>
</comment>
<dbReference type="Proteomes" id="UP000711178">
    <property type="component" value="Unassembled WGS sequence"/>
</dbReference>
<keyword evidence="2" id="KW-1185">Reference proteome</keyword>
<protein>
    <recommendedName>
        <fullName evidence="3">Poly(3-hydroxyalkanoate) polymerase subunit PhaE</fullName>
    </recommendedName>
</protein>
<name>A0ABS7FF57_9NEIS</name>
<gene>
    <name evidence="1" type="ORF">KIF53_12360</name>
</gene>
<organism evidence="1 2">
    <name type="scientific">Chromobacterium subtsugae</name>
    <dbReference type="NCBI Taxonomy" id="251747"/>
    <lineage>
        <taxon>Bacteria</taxon>
        <taxon>Pseudomonadati</taxon>
        <taxon>Pseudomonadota</taxon>
        <taxon>Betaproteobacteria</taxon>
        <taxon>Neisseriales</taxon>
        <taxon>Chromobacteriaceae</taxon>
        <taxon>Chromobacterium</taxon>
    </lineage>
</organism>
<proteinExistence type="predicted"/>
<sequence>MDPQFLSAWLQNVNDSWQRLAQTGLPDEREWKGALKAWLDGGQRLSEWQQEAQRQWTEDWRARAGADSLLAFYRQCDEVCTEFVRQNLLWQLEWSAGLRRQAGELAGSLLQTRGEGDALLALNAAVQGGRKDWDEKLEMLQQTLSELSPALAQNLQQWLAPPEKDEPAAPHAAG</sequence>
<dbReference type="RefSeq" id="WP_043581469.1">
    <property type="nucleotide sequence ID" value="NZ_CP142381.1"/>
</dbReference>
<reference evidence="1 2" key="1">
    <citation type="submission" date="2021-05" db="EMBL/GenBank/DDBJ databases">
        <title>Draft Whole Genome Sequencing Of Biosensor Chromobacterium violaceum Strain CV026 Reveals A Regulatory RNA In Chromobacterium violaceum Phenotype Regulatory Network.</title>
        <authorList>
            <person name="Hong K.W."/>
            <person name="Chan K.G."/>
            <person name="Chang C.-Y."/>
        </authorList>
    </citation>
    <scope>NUCLEOTIDE SEQUENCE [LARGE SCALE GENOMIC DNA]</scope>
    <source>
        <strain evidence="1 2">ATCC 31532</strain>
    </source>
</reference>
<evidence type="ECO:0000313" key="2">
    <source>
        <dbReference type="Proteomes" id="UP000711178"/>
    </source>
</evidence>
<evidence type="ECO:0008006" key="3">
    <source>
        <dbReference type="Google" id="ProtNLM"/>
    </source>
</evidence>
<evidence type="ECO:0000313" key="1">
    <source>
        <dbReference type="EMBL" id="MBW8288421.1"/>
    </source>
</evidence>